<dbReference type="InterPro" id="IPR011009">
    <property type="entry name" value="Kinase-like_dom_sf"/>
</dbReference>
<dbReference type="STRING" id="1852522.SAMN06295960_2020"/>
<dbReference type="RefSeq" id="WP_085494243.1">
    <property type="nucleotide sequence ID" value="NZ_FXAZ01000002.1"/>
</dbReference>
<accession>A0A1X7K3R8</accession>
<proteinExistence type="predicted"/>
<dbReference type="AlphaFoldDB" id="A0A1X7K3R8"/>
<reference evidence="1 2" key="1">
    <citation type="submission" date="2017-04" db="EMBL/GenBank/DDBJ databases">
        <authorList>
            <person name="Afonso C.L."/>
            <person name="Miller P.J."/>
            <person name="Scott M.A."/>
            <person name="Spackman E."/>
            <person name="Goraichik I."/>
            <person name="Dimitrov K.M."/>
            <person name="Suarez D.L."/>
            <person name="Swayne D.E."/>
        </authorList>
    </citation>
    <scope>NUCLEOTIDE SEQUENCE [LARGE SCALE GENOMIC DNA]</scope>
    <source>
        <strain evidence="1 2">11</strain>
    </source>
</reference>
<dbReference type="EMBL" id="FXAZ01000002">
    <property type="protein sequence ID" value="SMG35246.1"/>
    <property type="molecule type" value="Genomic_DNA"/>
</dbReference>
<dbReference type="Gene3D" id="1.10.510.10">
    <property type="entry name" value="Transferase(Phosphotransferase) domain 1"/>
    <property type="match status" value="1"/>
</dbReference>
<dbReference type="GO" id="GO:0004674">
    <property type="term" value="F:protein serine/threonine kinase activity"/>
    <property type="evidence" value="ECO:0007669"/>
    <property type="project" value="UniProtKB-KW"/>
</dbReference>
<gene>
    <name evidence="1" type="ORF">SAMN06295960_2020</name>
</gene>
<dbReference type="Proteomes" id="UP000193834">
    <property type="component" value="Unassembled WGS sequence"/>
</dbReference>
<keyword evidence="1" id="KW-0723">Serine/threonine-protein kinase</keyword>
<evidence type="ECO:0000313" key="2">
    <source>
        <dbReference type="Proteomes" id="UP000193834"/>
    </source>
</evidence>
<keyword evidence="1" id="KW-0808">Transferase</keyword>
<name>A0A1X7K3R8_9BACL</name>
<keyword evidence="1" id="KW-0418">Kinase</keyword>
<dbReference type="SUPFAM" id="SSF56112">
    <property type="entry name" value="Protein kinase-like (PK-like)"/>
    <property type="match status" value="1"/>
</dbReference>
<protein>
    <submittedName>
        <fullName evidence="1">Serine/threonine protein kinase</fullName>
    </submittedName>
</protein>
<keyword evidence="2" id="KW-1185">Reference proteome</keyword>
<evidence type="ECO:0000313" key="1">
    <source>
        <dbReference type="EMBL" id="SMG35246.1"/>
    </source>
</evidence>
<organism evidence="1 2">
    <name type="scientific">Paenibacillus aquistagni</name>
    <dbReference type="NCBI Taxonomy" id="1852522"/>
    <lineage>
        <taxon>Bacteria</taxon>
        <taxon>Bacillati</taxon>
        <taxon>Bacillota</taxon>
        <taxon>Bacilli</taxon>
        <taxon>Bacillales</taxon>
        <taxon>Paenibacillaceae</taxon>
        <taxon>Paenibacillus</taxon>
    </lineage>
</organism>
<sequence length="218" mass="25047">MEHIKIMQAIQWIEDELLHSLCVNSESSDDPVVASGIPQGWQLLGTGNYAAVLARGDSPWIAKVYARNRPGLDEEAEVYRRLGPHPAYAACYYKGDGYLILKRLYGTNLYDCLLHGISIPPSVIRDVDEALAYARSRGLNPRDIHGKNIFNDKGKGKVVDVSDFLLEGSDHVWRDTRQAYHWIYRPISAVCTIRLSEPMLERLRKLYRRFRKRSRHEH</sequence>
<dbReference type="OrthoDB" id="529320at2"/>